<evidence type="ECO:0000313" key="4">
    <source>
        <dbReference type="Proteomes" id="UP000013961"/>
    </source>
</evidence>
<reference evidence="3 4" key="1">
    <citation type="journal article" date="2013" name="Genome Announc.">
        <title>Complete Genome Sequence of Mycobacterium massiliense Clinical Strain Asan 50594, Belonging to the Type II Genotype.</title>
        <authorList>
            <person name="Kim B.J."/>
            <person name="Kim B.R."/>
            <person name="Hong S.H."/>
            <person name="Seok S.H."/>
            <person name="Kook Y.H."/>
            <person name="Kim B.J."/>
        </authorList>
    </citation>
    <scope>NUCLEOTIDE SEQUENCE [LARGE SCALE GENOMIC DNA]</scope>
    <source>
        <strain evidence="3 4">50594</strain>
    </source>
</reference>
<feature type="region of interest" description="Disordered" evidence="1">
    <location>
        <begin position="115"/>
        <end position="145"/>
    </location>
</feature>
<protein>
    <recommendedName>
        <fullName evidence="5">Gap protein</fullName>
    </recommendedName>
</protein>
<dbReference type="Pfam" id="PF11139">
    <property type="entry name" value="SfLAP"/>
    <property type="match status" value="1"/>
</dbReference>
<feature type="transmembrane region" description="Helical" evidence="2">
    <location>
        <begin position="6"/>
        <end position="28"/>
    </location>
</feature>
<dbReference type="EMBL" id="CP004374">
    <property type="protein sequence ID" value="AGM31330.1"/>
    <property type="molecule type" value="Genomic_DNA"/>
</dbReference>
<keyword evidence="2" id="KW-0812">Transmembrane</keyword>
<dbReference type="InterPro" id="IPR021315">
    <property type="entry name" value="Gap/Sap"/>
</dbReference>
<feature type="transmembrane region" description="Helical" evidence="2">
    <location>
        <begin position="83"/>
        <end position="104"/>
    </location>
</feature>
<feature type="compositionally biased region" description="Basic and acidic residues" evidence="1">
    <location>
        <begin position="135"/>
        <end position="145"/>
    </location>
</feature>
<keyword evidence="2" id="KW-0472">Membrane</keyword>
<feature type="transmembrane region" description="Helical" evidence="2">
    <location>
        <begin position="157"/>
        <end position="177"/>
    </location>
</feature>
<keyword evidence="2" id="KW-1133">Transmembrane helix</keyword>
<name>A0AB33AHC3_9MYCO</name>
<proteinExistence type="predicted"/>
<gene>
    <name evidence="3" type="ORF">MASS_4728</name>
</gene>
<dbReference type="Proteomes" id="UP000013961">
    <property type="component" value="Chromosome"/>
</dbReference>
<evidence type="ECO:0000256" key="2">
    <source>
        <dbReference type="SAM" id="Phobius"/>
    </source>
</evidence>
<organism evidence="3 4">
    <name type="scientific">Mycobacteroides abscessus subsp. bolletii 50594</name>
    <dbReference type="NCBI Taxonomy" id="1303024"/>
    <lineage>
        <taxon>Bacteria</taxon>
        <taxon>Bacillati</taxon>
        <taxon>Actinomycetota</taxon>
        <taxon>Actinomycetes</taxon>
        <taxon>Mycobacteriales</taxon>
        <taxon>Mycobacteriaceae</taxon>
        <taxon>Mycobacteroides</taxon>
        <taxon>Mycobacteroides abscessus</taxon>
    </lineage>
</organism>
<sequence>MCPNVWGSVLALVVLVALNPIRLGITLLVISRPKPVPNLLVYWAGCLIGCIPAVVLPLTLLHVTPVFRSFAEGVAISPTIRHIQVGMGLLALSVAVLIATRPLLRRRQHHMAISGNVPPTDADSSAPNPLSRLLGHADDDTSQDRSPFRRMLNRATFAWETGSLWVAFAIGLLLGGIEPDAGLFLIAILVTSGANTATQIIVAVVFALGVLAIVELTLISYLVAPAKTQAVVQLLHDWALTHRRKILIAMCIVAGISLLIHGLGGI</sequence>
<dbReference type="KEGG" id="mabb:MASS_4728"/>
<accession>A0AB33AHC3</accession>
<evidence type="ECO:0000313" key="3">
    <source>
        <dbReference type="EMBL" id="AGM31330.1"/>
    </source>
</evidence>
<feature type="transmembrane region" description="Helical" evidence="2">
    <location>
        <begin position="197"/>
        <end position="224"/>
    </location>
</feature>
<feature type="transmembrane region" description="Helical" evidence="2">
    <location>
        <begin position="245"/>
        <end position="264"/>
    </location>
</feature>
<dbReference type="AlphaFoldDB" id="A0AB33AHC3"/>
<evidence type="ECO:0008006" key="5">
    <source>
        <dbReference type="Google" id="ProtNLM"/>
    </source>
</evidence>
<evidence type="ECO:0000256" key="1">
    <source>
        <dbReference type="SAM" id="MobiDB-lite"/>
    </source>
</evidence>
<feature type="transmembrane region" description="Helical" evidence="2">
    <location>
        <begin position="40"/>
        <end position="63"/>
    </location>
</feature>